<sequence>MDTNEPEDDPVKEAPVPRRRAQGLGRDIIIDACLKLAGGSDADALSFRKIGKAIGADPTALYRHFADKDELLLALADRVIAVGMEGYVPGPRWEESLRDLMLRTRASFLRYPQVATLAALRVTRQKGELEFIEAMLAALELAGFERREAALVYRACGDFMLAWTGFSAGLVLLGEQSAQDDNAWVRSYQDVSEQQYPLAVSSVALMAGVQDEENYRFALDLLLGGIAARLGN</sequence>
<comment type="caution">
    <text evidence="7">The sequence shown here is derived from an EMBL/GenBank/DDBJ whole genome shotgun (WGS) entry which is preliminary data.</text>
</comment>
<dbReference type="PRINTS" id="PR00400">
    <property type="entry name" value="TETREPRESSOR"/>
</dbReference>
<keyword evidence="4" id="KW-0804">Transcription</keyword>
<dbReference type="RefSeq" id="WP_310292057.1">
    <property type="nucleotide sequence ID" value="NZ_BAAAWO010000001.1"/>
</dbReference>
<dbReference type="PANTHER" id="PTHR30055">
    <property type="entry name" value="HTH-TYPE TRANSCRIPTIONAL REGULATOR RUTR"/>
    <property type="match status" value="1"/>
</dbReference>
<evidence type="ECO:0000256" key="2">
    <source>
        <dbReference type="ARBA" id="ARBA00023015"/>
    </source>
</evidence>
<evidence type="ECO:0000313" key="7">
    <source>
        <dbReference type="EMBL" id="MDR7359503.1"/>
    </source>
</evidence>
<dbReference type="InterPro" id="IPR009057">
    <property type="entry name" value="Homeodomain-like_sf"/>
</dbReference>
<evidence type="ECO:0000256" key="4">
    <source>
        <dbReference type="ARBA" id="ARBA00023163"/>
    </source>
</evidence>
<dbReference type="SUPFAM" id="SSF48498">
    <property type="entry name" value="Tetracyclin repressor-like, C-terminal domain"/>
    <property type="match status" value="1"/>
</dbReference>
<name>A0ABU2BP65_9MICC</name>
<evidence type="ECO:0000256" key="1">
    <source>
        <dbReference type="ARBA" id="ARBA00022491"/>
    </source>
</evidence>
<gene>
    <name evidence="7" type="ORF">J2S64_003194</name>
</gene>
<dbReference type="InterPro" id="IPR003012">
    <property type="entry name" value="Tet_transcr_reg_TetR"/>
</dbReference>
<feature type="DNA-binding region" description="H-T-H motif" evidence="5">
    <location>
        <begin position="46"/>
        <end position="65"/>
    </location>
</feature>
<keyword evidence="1" id="KW-0678">Repressor</keyword>
<keyword evidence="2" id="KW-0805">Transcription regulation</keyword>
<dbReference type="Gene3D" id="1.10.10.60">
    <property type="entry name" value="Homeodomain-like"/>
    <property type="match status" value="1"/>
</dbReference>
<dbReference type="InterPro" id="IPR036271">
    <property type="entry name" value="Tet_transcr_reg_TetR-rel_C_sf"/>
</dbReference>
<dbReference type="SUPFAM" id="SSF46689">
    <property type="entry name" value="Homeodomain-like"/>
    <property type="match status" value="1"/>
</dbReference>
<evidence type="ECO:0000259" key="6">
    <source>
        <dbReference type="PROSITE" id="PS50977"/>
    </source>
</evidence>
<dbReference type="Pfam" id="PF00440">
    <property type="entry name" value="TetR_N"/>
    <property type="match status" value="1"/>
</dbReference>
<evidence type="ECO:0000313" key="8">
    <source>
        <dbReference type="Proteomes" id="UP001183817"/>
    </source>
</evidence>
<organism evidence="7 8">
    <name type="scientific">Paeniglutamicibacter sulfureus</name>
    <dbReference type="NCBI Taxonomy" id="43666"/>
    <lineage>
        <taxon>Bacteria</taxon>
        <taxon>Bacillati</taxon>
        <taxon>Actinomycetota</taxon>
        <taxon>Actinomycetes</taxon>
        <taxon>Micrococcales</taxon>
        <taxon>Micrococcaceae</taxon>
        <taxon>Paeniglutamicibacter</taxon>
    </lineage>
</organism>
<dbReference type="Gene3D" id="1.10.357.10">
    <property type="entry name" value="Tetracycline Repressor, domain 2"/>
    <property type="match status" value="1"/>
</dbReference>
<dbReference type="PROSITE" id="PS50977">
    <property type="entry name" value="HTH_TETR_2"/>
    <property type="match status" value="1"/>
</dbReference>
<dbReference type="InterPro" id="IPR050109">
    <property type="entry name" value="HTH-type_TetR-like_transc_reg"/>
</dbReference>
<evidence type="ECO:0000256" key="5">
    <source>
        <dbReference type="PROSITE-ProRule" id="PRU00335"/>
    </source>
</evidence>
<feature type="domain" description="HTH tetR-type" evidence="6">
    <location>
        <begin position="23"/>
        <end position="83"/>
    </location>
</feature>
<accession>A0ABU2BP65</accession>
<protein>
    <submittedName>
        <fullName evidence="7">AcrR family transcriptional regulator</fullName>
    </submittedName>
</protein>
<dbReference type="Pfam" id="PF02909">
    <property type="entry name" value="TetR_C_1"/>
    <property type="match status" value="1"/>
</dbReference>
<keyword evidence="3 5" id="KW-0238">DNA-binding</keyword>
<dbReference type="InterPro" id="IPR001647">
    <property type="entry name" value="HTH_TetR"/>
</dbReference>
<keyword evidence="8" id="KW-1185">Reference proteome</keyword>
<dbReference type="EMBL" id="JAVDYI010000001">
    <property type="protein sequence ID" value="MDR7359503.1"/>
    <property type="molecule type" value="Genomic_DNA"/>
</dbReference>
<reference evidence="7 8" key="1">
    <citation type="submission" date="2023-07" db="EMBL/GenBank/DDBJ databases">
        <title>Sequencing the genomes of 1000 actinobacteria strains.</title>
        <authorList>
            <person name="Klenk H.-P."/>
        </authorList>
    </citation>
    <scope>NUCLEOTIDE SEQUENCE [LARGE SCALE GENOMIC DNA]</scope>
    <source>
        <strain evidence="7 8">DSM 20167</strain>
    </source>
</reference>
<dbReference type="InterPro" id="IPR004111">
    <property type="entry name" value="Repressor_TetR_C"/>
</dbReference>
<dbReference type="PANTHER" id="PTHR30055:SF151">
    <property type="entry name" value="TRANSCRIPTIONAL REGULATORY PROTEIN"/>
    <property type="match status" value="1"/>
</dbReference>
<dbReference type="Proteomes" id="UP001183817">
    <property type="component" value="Unassembled WGS sequence"/>
</dbReference>
<proteinExistence type="predicted"/>
<evidence type="ECO:0000256" key="3">
    <source>
        <dbReference type="ARBA" id="ARBA00023125"/>
    </source>
</evidence>